<reference evidence="9 10" key="1">
    <citation type="submission" date="2016-10" db="EMBL/GenBank/DDBJ databases">
        <authorList>
            <person name="de Groot N.N."/>
        </authorList>
    </citation>
    <scope>NUCLEOTIDE SEQUENCE [LARGE SCALE GENOMIC DNA]</scope>
    <source>
        <strain evidence="9 10">DSM 21800</strain>
    </source>
</reference>
<evidence type="ECO:0000256" key="4">
    <source>
        <dbReference type="ARBA" id="ARBA00023026"/>
    </source>
</evidence>
<dbReference type="Gene3D" id="2.80.10.50">
    <property type="match status" value="1"/>
</dbReference>
<evidence type="ECO:0000256" key="2">
    <source>
        <dbReference type="ARBA" id="ARBA00022656"/>
    </source>
</evidence>
<dbReference type="OrthoDB" id="3534750at2"/>
<keyword evidence="4" id="KW-0843">Virulence</keyword>
<keyword evidence="10" id="KW-1185">Reference proteome</keyword>
<comment type="subcellular location">
    <subcellularLocation>
        <location evidence="1">Cell outer membrane</location>
        <topology evidence="1">Lipid-anchor</topology>
    </subcellularLocation>
</comment>
<evidence type="ECO:0000256" key="3">
    <source>
        <dbReference type="ARBA" id="ARBA00022729"/>
    </source>
</evidence>
<keyword evidence="5" id="KW-0472">Membrane</keyword>
<dbReference type="STRING" id="630515.SAMN04489812_3255"/>
<keyword evidence="7" id="KW-0998">Cell outer membrane</keyword>
<name>A0A1H1VKP0_9ACTN</name>
<evidence type="ECO:0000256" key="7">
    <source>
        <dbReference type="ARBA" id="ARBA00023237"/>
    </source>
</evidence>
<proteinExistence type="predicted"/>
<keyword evidence="3" id="KW-0732">Signal</keyword>
<evidence type="ECO:0000256" key="5">
    <source>
        <dbReference type="ARBA" id="ARBA00023136"/>
    </source>
</evidence>
<dbReference type="GO" id="GO:0009279">
    <property type="term" value="C:cell outer membrane"/>
    <property type="evidence" value="ECO:0007669"/>
    <property type="project" value="UniProtKB-SubCell"/>
</dbReference>
<dbReference type="InterPro" id="IPR035992">
    <property type="entry name" value="Ricin_B-like_lectins"/>
</dbReference>
<keyword evidence="2" id="KW-0800">Toxin</keyword>
<keyword evidence="8" id="KW-0449">Lipoprotein</keyword>
<gene>
    <name evidence="9" type="ORF">SAMN04489812_3255</name>
</gene>
<dbReference type="CDD" id="cd23415">
    <property type="entry name" value="beta-trefoil_Ricin_AH"/>
    <property type="match status" value="1"/>
</dbReference>
<organism evidence="9 10">
    <name type="scientific">Microlunatus soli</name>
    <dbReference type="NCBI Taxonomy" id="630515"/>
    <lineage>
        <taxon>Bacteria</taxon>
        <taxon>Bacillati</taxon>
        <taxon>Actinomycetota</taxon>
        <taxon>Actinomycetes</taxon>
        <taxon>Propionibacteriales</taxon>
        <taxon>Propionibacteriaceae</taxon>
        <taxon>Microlunatus</taxon>
    </lineage>
</organism>
<dbReference type="InterPro" id="IPR003558">
    <property type="entry name" value="CDtoxinA/C"/>
</dbReference>
<sequence>MSISARHAGTGIATPIRVLAGASAAAVIGTAVTIAGTATAHADAIETYTNEATGLRMDGSDGGVRTAPVSGTSSQRWSVHKWRDGTVQFRNMRTDQCLSHMGDLTYATSYPCFAGSDSRSVQQSWYIKHWNDGTIRFQNQNSQQCLDGSTAGRIFMRPCNSSEAQSWY</sequence>
<evidence type="ECO:0000313" key="9">
    <source>
        <dbReference type="EMBL" id="SDS85372.1"/>
    </source>
</evidence>
<dbReference type="EMBL" id="LT629772">
    <property type="protein sequence ID" value="SDS85372.1"/>
    <property type="molecule type" value="Genomic_DNA"/>
</dbReference>
<keyword evidence="6" id="KW-0564">Palmitate</keyword>
<dbReference type="Pfam" id="PF03498">
    <property type="entry name" value="CDtoxinA"/>
    <property type="match status" value="1"/>
</dbReference>
<dbReference type="RefSeq" id="WP_157683505.1">
    <property type="nucleotide sequence ID" value="NZ_LT629772.1"/>
</dbReference>
<dbReference type="AlphaFoldDB" id="A0A1H1VKP0"/>
<dbReference type="SUPFAM" id="SSF50370">
    <property type="entry name" value="Ricin B-like lectins"/>
    <property type="match status" value="1"/>
</dbReference>
<dbReference type="PROSITE" id="PS50231">
    <property type="entry name" value="RICIN_B_LECTIN"/>
    <property type="match status" value="1"/>
</dbReference>
<accession>A0A1H1VKP0</accession>
<dbReference type="Proteomes" id="UP000199103">
    <property type="component" value="Chromosome I"/>
</dbReference>
<evidence type="ECO:0000313" key="10">
    <source>
        <dbReference type="Proteomes" id="UP000199103"/>
    </source>
</evidence>
<protein>
    <submittedName>
        <fullName evidence="9">Cytolethal distending toxin A/C domain-containing protein</fullName>
    </submittedName>
</protein>
<evidence type="ECO:0000256" key="1">
    <source>
        <dbReference type="ARBA" id="ARBA00004459"/>
    </source>
</evidence>
<evidence type="ECO:0000256" key="8">
    <source>
        <dbReference type="ARBA" id="ARBA00023288"/>
    </source>
</evidence>
<dbReference type="GO" id="GO:0090729">
    <property type="term" value="F:toxin activity"/>
    <property type="evidence" value="ECO:0007669"/>
    <property type="project" value="UniProtKB-KW"/>
</dbReference>
<evidence type="ECO:0000256" key="6">
    <source>
        <dbReference type="ARBA" id="ARBA00023139"/>
    </source>
</evidence>